<protein>
    <submittedName>
        <fullName evidence="1">Glutamate decarboxylase 2</fullName>
        <ecNumber evidence="1">4.1.1.15</ecNumber>
    </submittedName>
</protein>
<gene>
    <name evidence="1" type="primary">GAD2</name>
    <name evidence="1" type="ORF">EV182_000014</name>
</gene>
<keyword evidence="2" id="KW-1185">Reference proteome</keyword>
<organism evidence="1 2">
    <name type="scientific">Spiromyces aspiralis</name>
    <dbReference type="NCBI Taxonomy" id="68401"/>
    <lineage>
        <taxon>Eukaryota</taxon>
        <taxon>Fungi</taxon>
        <taxon>Fungi incertae sedis</taxon>
        <taxon>Zoopagomycota</taxon>
        <taxon>Kickxellomycotina</taxon>
        <taxon>Kickxellomycetes</taxon>
        <taxon>Kickxellales</taxon>
        <taxon>Kickxellaceae</taxon>
        <taxon>Spiromyces</taxon>
    </lineage>
</organism>
<name>A0ACC1HXB8_9FUNG</name>
<proteinExistence type="predicted"/>
<accession>A0ACC1HXB8</accession>
<dbReference type="EMBL" id="JAMZIH010000001">
    <property type="protein sequence ID" value="KAJ1680433.1"/>
    <property type="molecule type" value="Genomic_DNA"/>
</dbReference>
<keyword evidence="1" id="KW-0456">Lyase</keyword>
<evidence type="ECO:0000313" key="2">
    <source>
        <dbReference type="Proteomes" id="UP001145114"/>
    </source>
</evidence>
<evidence type="ECO:0000313" key="1">
    <source>
        <dbReference type="EMBL" id="KAJ1680433.1"/>
    </source>
</evidence>
<dbReference type="Proteomes" id="UP001145114">
    <property type="component" value="Unassembled WGS sequence"/>
</dbReference>
<comment type="caution">
    <text evidence="1">The sequence shown here is derived from an EMBL/GenBank/DDBJ whole genome shotgun (WGS) entry which is preliminary data.</text>
</comment>
<dbReference type="EC" id="4.1.1.15" evidence="1"/>
<reference evidence="1" key="1">
    <citation type="submission" date="2022-06" db="EMBL/GenBank/DDBJ databases">
        <title>Phylogenomic reconstructions and comparative analyses of Kickxellomycotina fungi.</title>
        <authorList>
            <person name="Reynolds N.K."/>
            <person name="Stajich J.E."/>
            <person name="Barry K."/>
            <person name="Grigoriev I.V."/>
            <person name="Crous P."/>
            <person name="Smith M.E."/>
        </authorList>
    </citation>
    <scope>NUCLEOTIDE SEQUENCE</scope>
    <source>
        <strain evidence="1">RSA 2271</strain>
    </source>
</reference>
<sequence length="606" mass="65889">MPPHPIEGSNVFSGINGANGRGCSSTGDAKLRSLSSDAEELRDLLTRVTSKLVNYIEDCQREQAMAGPICDPQELVRRCDIAVPEGEGRGIEGVSHDLDTLLDNSIKTWNPGFMHKLYASTNPIGVISELVLGVMNNNAHVYTACPISSIIEDDLAKTLGRRIGWDSSICGGLTCPGGANSNILALVAARNFAFPSLREVGFAVAVARGELNGCIPAVFTSANAHYSIQKAAVTSGIGLANVIKVPCDSQGAMDPAALDRMLTLAAEHGYKPFFVNATAGTTVLGAFDPLEAIADICAKHNVWMHVDGSWGGPILLFPPERHNHKQQQQQEEVEVGAENSRRAAAPAVVRDLDSLMRGLRRADSVTLNPHKLMGVPLQCSYLLVRRGLGWLKRQVGMNASYLFHDDDVSATYDIGDASLGCGRRPDALKLWMAWRYYGASWFSERIAYTLHLSQELARQVAARSPRFRLLVAPPSTTVCFWYVPPALRPSVAAKISNDDLARLHFAELDGATKRIHAPLIKRGRVLIDYATASVWQDGSADTSTNVSGVPKFTTFDAYIGEHYAEQRLPAFFRIPLNSPRVPEAFLGQLLDEIELVSAELYPEGDN</sequence>